<evidence type="ECO:0000313" key="2">
    <source>
        <dbReference type="Proteomes" id="UP000805193"/>
    </source>
</evidence>
<dbReference type="EMBL" id="JABSTQ010010780">
    <property type="protein sequence ID" value="KAG0417969.1"/>
    <property type="molecule type" value="Genomic_DNA"/>
</dbReference>
<name>A0AC60PEF6_IXOPE</name>
<gene>
    <name evidence="1" type="ORF">HPB47_005214</name>
</gene>
<proteinExistence type="predicted"/>
<accession>A0AC60PEF6</accession>
<evidence type="ECO:0000313" key="1">
    <source>
        <dbReference type="EMBL" id="KAG0417969.1"/>
    </source>
</evidence>
<keyword evidence="2" id="KW-1185">Reference proteome</keyword>
<dbReference type="Proteomes" id="UP000805193">
    <property type="component" value="Unassembled WGS sequence"/>
</dbReference>
<sequence length="161" mass="18282">MNHLKCCQKCSKEFPPDSEINGNHQSAPYCKNCDEDHSPLDPICPARVYADEHHNQGILYRKKKQLLASRPMPRRTNARAPPQSRHYLEIANRYAVLEDEYPMLPQKQDQTNPPVTDRNAGQDRPKKTTYPEADPHAGGQNSKNQQTPQGPGQEPKSAEEE</sequence>
<reference evidence="1 2" key="1">
    <citation type="journal article" date="2020" name="Cell">
        <title>Large-Scale Comparative Analyses of Tick Genomes Elucidate Their Genetic Diversity and Vector Capacities.</title>
        <authorList>
            <consortium name="Tick Genome and Microbiome Consortium (TIGMIC)"/>
            <person name="Jia N."/>
            <person name="Wang J."/>
            <person name="Shi W."/>
            <person name="Du L."/>
            <person name="Sun Y."/>
            <person name="Zhan W."/>
            <person name="Jiang J.F."/>
            <person name="Wang Q."/>
            <person name="Zhang B."/>
            <person name="Ji P."/>
            <person name="Bell-Sakyi L."/>
            <person name="Cui X.M."/>
            <person name="Yuan T.T."/>
            <person name="Jiang B.G."/>
            <person name="Yang W.F."/>
            <person name="Lam T.T."/>
            <person name="Chang Q.C."/>
            <person name="Ding S.J."/>
            <person name="Wang X.J."/>
            <person name="Zhu J.G."/>
            <person name="Ruan X.D."/>
            <person name="Zhao L."/>
            <person name="Wei J.T."/>
            <person name="Ye R.Z."/>
            <person name="Que T.C."/>
            <person name="Du C.H."/>
            <person name="Zhou Y.H."/>
            <person name="Cheng J.X."/>
            <person name="Dai P.F."/>
            <person name="Guo W.B."/>
            <person name="Han X.H."/>
            <person name="Huang E.J."/>
            <person name="Li L.F."/>
            <person name="Wei W."/>
            <person name="Gao Y.C."/>
            <person name="Liu J.Z."/>
            <person name="Shao H.Z."/>
            <person name="Wang X."/>
            <person name="Wang C.C."/>
            <person name="Yang T.C."/>
            <person name="Huo Q.B."/>
            <person name="Li W."/>
            <person name="Chen H.Y."/>
            <person name="Chen S.E."/>
            <person name="Zhou L.G."/>
            <person name="Ni X.B."/>
            <person name="Tian J.H."/>
            <person name="Sheng Y."/>
            <person name="Liu T."/>
            <person name="Pan Y.S."/>
            <person name="Xia L.Y."/>
            <person name="Li J."/>
            <person name="Zhao F."/>
            <person name="Cao W.C."/>
        </authorList>
    </citation>
    <scope>NUCLEOTIDE SEQUENCE [LARGE SCALE GENOMIC DNA]</scope>
    <source>
        <strain evidence="1">Iper-2018</strain>
    </source>
</reference>
<comment type="caution">
    <text evidence="1">The sequence shown here is derived from an EMBL/GenBank/DDBJ whole genome shotgun (WGS) entry which is preliminary data.</text>
</comment>
<organism evidence="1 2">
    <name type="scientific">Ixodes persulcatus</name>
    <name type="common">Taiga tick</name>
    <dbReference type="NCBI Taxonomy" id="34615"/>
    <lineage>
        <taxon>Eukaryota</taxon>
        <taxon>Metazoa</taxon>
        <taxon>Ecdysozoa</taxon>
        <taxon>Arthropoda</taxon>
        <taxon>Chelicerata</taxon>
        <taxon>Arachnida</taxon>
        <taxon>Acari</taxon>
        <taxon>Parasitiformes</taxon>
        <taxon>Ixodida</taxon>
        <taxon>Ixodoidea</taxon>
        <taxon>Ixodidae</taxon>
        <taxon>Ixodinae</taxon>
        <taxon>Ixodes</taxon>
    </lineage>
</organism>
<protein>
    <submittedName>
        <fullName evidence="1">Uncharacterized protein</fullName>
    </submittedName>
</protein>